<dbReference type="EMBL" id="MN739773">
    <property type="protein sequence ID" value="QHT25663.1"/>
    <property type="molecule type" value="Genomic_DNA"/>
</dbReference>
<dbReference type="AlphaFoldDB" id="A0A6C0EB90"/>
<protein>
    <submittedName>
        <fullName evidence="2">Uncharacterized protein</fullName>
    </submittedName>
</protein>
<evidence type="ECO:0000256" key="1">
    <source>
        <dbReference type="SAM" id="Coils"/>
    </source>
</evidence>
<sequence>MQLKCDICKYSTTLQKNYERHMRSKKHQYNILNKDKNESVYMSLINDLQVKLTTQTQLLEYKENELKKIKMELKTNNRNVKRQTQKIEHLLTHEKHQEEKMALHKKLIEERIELERKINEEKIEIEKQHNREINDLKDQQLKLMSSACNKSMSAFKFITTYLTNSPPLKKIETERMRELLYHRIDENRELVKLTSDPVLFLIDIYDNHMLVEHISRLIISEYKQKNINDRSFFNTDSNRLTYVVLLEKNGKTAEWTTDICGQELIDNIIKPFISEILEMFKEKLKTYDVDNIDSYLFNEYINIRKCYYSIEDWTNSGVLYKTILQFITPSFYFKLSNVNNQMPLLKTNKSKNKTKEIPKLEYDNADDELIDNLDLLEYKPDKRFKNFKTEPTESFIIQKPSSYSLDKRFVKRKDRNNKRNKSKI</sequence>
<evidence type="ECO:0000313" key="2">
    <source>
        <dbReference type="EMBL" id="QHT25663.1"/>
    </source>
</evidence>
<accession>A0A6C0EB90</accession>
<reference evidence="2" key="1">
    <citation type="journal article" date="2020" name="Nature">
        <title>Giant virus diversity and host interactions through global metagenomics.</title>
        <authorList>
            <person name="Schulz F."/>
            <person name="Roux S."/>
            <person name="Paez-Espino D."/>
            <person name="Jungbluth S."/>
            <person name="Walsh D.A."/>
            <person name="Denef V.J."/>
            <person name="McMahon K.D."/>
            <person name="Konstantinidis K.T."/>
            <person name="Eloe-Fadrosh E.A."/>
            <person name="Kyrpides N.C."/>
            <person name="Woyke T."/>
        </authorList>
    </citation>
    <scope>NUCLEOTIDE SEQUENCE</scope>
    <source>
        <strain evidence="2">GVMAG-M-3300023179-27</strain>
    </source>
</reference>
<proteinExistence type="predicted"/>
<organism evidence="2">
    <name type="scientific">viral metagenome</name>
    <dbReference type="NCBI Taxonomy" id="1070528"/>
    <lineage>
        <taxon>unclassified sequences</taxon>
        <taxon>metagenomes</taxon>
        <taxon>organismal metagenomes</taxon>
    </lineage>
</organism>
<feature type="coiled-coil region" evidence="1">
    <location>
        <begin position="59"/>
        <end position="139"/>
    </location>
</feature>
<keyword evidence="1" id="KW-0175">Coiled coil</keyword>
<name>A0A6C0EB90_9ZZZZ</name>